<evidence type="ECO:0000313" key="3">
    <source>
        <dbReference type="Proteomes" id="UP000321816"/>
    </source>
</evidence>
<dbReference type="REBASE" id="799899">
    <property type="entry name" value="Aha9McrBCP"/>
</dbReference>
<dbReference type="GO" id="GO:0005524">
    <property type="term" value="F:ATP binding"/>
    <property type="evidence" value="ECO:0007669"/>
    <property type="project" value="InterPro"/>
</dbReference>
<dbReference type="Pfam" id="PF07728">
    <property type="entry name" value="AAA_5"/>
    <property type="match status" value="1"/>
</dbReference>
<organism evidence="2 3">
    <name type="scientific">Alkalicoccus halolimnae</name>
    <dbReference type="NCBI Taxonomy" id="1667239"/>
    <lineage>
        <taxon>Bacteria</taxon>
        <taxon>Bacillati</taxon>
        <taxon>Bacillota</taxon>
        <taxon>Bacilli</taxon>
        <taxon>Bacillales</taxon>
        <taxon>Bacillaceae</taxon>
        <taxon>Alkalicoccus</taxon>
    </lineage>
</organism>
<dbReference type="InterPro" id="IPR052934">
    <property type="entry name" value="Methyl-DNA_Rec/Restrict_Enz"/>
</dbReference>
<dbReference type="Gene3D" id="3.40.50.300">
    <property type="entry name" value="P-loop containing nucleotide triphosphate hydrolases"/>
    <property type="match status" value="1"/>
</dbReference>
<proteinExistence type="predicted"/>
<keyword evidence="3" id="KW-1185">Reference proteome</keyword>
<evidence type="ECO:0000259" key="1">
    <source>
        <dbReference type="Pfam" id="PF07728"/>
    </source>
</evidence>
<dbReference type="PANTHER" id="PTHR37291">
    <property type="entry name" value="5-METHYLCYTOSINE-SPECIFIC RESTRICTION ENZYME B"/>
    <property type="match status" value="1"/>
</dbReference>
<dbReference type="Proteomes" id="UP000321816">
    <property type="component" value="Chromosome"/>
</dbReference>
<accession>A0AAJ8LVG8</accession>
<protein>
    <submittedName>
        <fullName evidence="2">AAA family ATPase</fullName>
    </submittedName>
</protein>
<dbReference type="InterPro" id="IPR011704">
    <property type="entry name" value="ATPase_dyneun-rel_AAA"/>
</dbReference>
<dbReference type="SUPFAM" id="SSF52540">
    <property type="entry name" value="P-loop containing nucleoside triphosphate hydrolases"/>
    <property type="match status" value="1"/>
</dbReference>
<reference evidence="2 3" key="1">
    <citation type="submission" date="2024-01" db="EMBL/GenBank/DDBJ databases">
        <title>Complete Genome Sequence of Alkalicoccus halolimnae BZ-SZ-XJ29T, a Moderately Halophilic Bacterium Isolated from a Salt Lake.</title>
        <authorList>
            <person name="Zhao B."/>
        </authorList>
    </citation>
    <scope>NUCLEOTIDE SEQUENCE [LARGE SCALE GENOMIC DNA]</scope>
    <source>
        <strain evidence="2 3">BZ-SZ-XJ29</strain>
    </source>
</reference>
<dbReference type="AlphaFoldDB" id="A0AAJ8LVG8"/>
<feature type="domain" description="ATPase dynein-related AAA" evidence="1">
    <location>
        <begin position="417"/>
        <end position="505"/>
    </location>
</feature>
<name>A0AAJ8LVG8_9BACI</name>
<gene>
    <name evidence="2" type="ORF">FTX54_002235</name>
</gene>
<dbReference type="KEGG" id="ahal:FTX54_002235"/>
<dbReference type="EMBL" id="CP144914">
    <property type="protein sequence ID" value="WWD80407.1"/>
    <property type="molecule type" value="Genomic_DNA"/>
</dbReference>
<sequence>MNFQDKIDDNYPKYYDYKVNISKEQWKDLLQDSSIFNEQNIEHMKCLYSFDNHAATCKEVSEKLGGTANYYVGLANGLAKRIVTKLEIEKLPTRDGSDSDVYWYVLFYGQNVTDRNRGSFEWKLKPSLADALKELYPDLEYPVPTGGNAMGERDKNMILYGPPGTGKTYNTVMYAVSIIEGRSLEEVQSEDYSAVLKRYTFYESQGLIAFTTFHQSYGYEEFFEGIKPVIRPQGEEASLDIQYEYADGVFKRFCNKAKEVKVQSSKYPIRKTPVIWNVLLGGTGETELKEDCFENNYIKIGWANVAEKVTEETENINDLHKRILLNFQDEMQEGDLVFIQKSNTSIDAIGVITGPYEFDPVSDRYPRTRKVEWIELNIDENVYELNKQTKLDRKTVYPLRKIELEKATALIDKYNQNNEVVIQENRKPYVFIIDEINRGNISKVFGELITLIEQTKRLGKEEAASAILPYTGEEFGVPNNVYIIGTMNTADRSIALMDTALRRRFQFTEMMPDENVLKTLNIQDIKGIDVPKMFKTINERIEYLYDREHTIGHAYFTSLAKDPSLNNLARIFMNAIIPLLQEYFYEDYRIIQLVLGDNAKGNPENKFILDTDINGRNVFKGNPDIDLPEKKYSIQTEAFYKAESYKLIY</sequence>
<evidence type="ECO:0000313" key="2">
    <source>
        <dbReference type="EMBL" id="WWD80407.1"/>
    </source>
</evidence>
<dbReference type="PANTHER" id="PTHR37291:SF1">
    <property type="entry name" value="TYPE IV METHYL-DIRECTED RESTRICTION ENZYME ECOKMCRB SUBUNIT"/>
    <property type="match status" value="1"/>
</dbReference>
<dbReference type="GO" id="GO:0016887">
    <property type="term" value="F:ATP hydrolysis activity"/>
    <property type="evidence" value="ECO:0007669"/>
    <property type="project" value="InterPro"/>
</dbReference>
<dbReference type="RefSeq" id="WP_246125634.1">
    <property type="nucleotide sequence ID" value="NZ_CP144914.1"/>
</dbReference>
<dbReference type="InterPro" id="IPR027417">
    <property type="entry name" value="P-loop_NTPase"/>
</dbReference>